<proteinExistence type="predicted"/>
<dbReference type="InterPro" id="IPR000073">
    <property type="entry name" value="AB_hydrolase_1"/>
</dbReference>
<keyword evidence="3" id="KW-1185">Reference proteome</keyword>
<sequence length="258" mass="26369">MAVPSISPIRLNDADAALPTLVLGPSLGSTSASIWHLVAPHLAPHLRLLGWDLPGHGEAAAAVESFSMGELAAGVKAMVDETVAGEVHYAGVSIAGAVGLQLGHDYPDAFASISIICSAAKIGTPETWHDRAELVRHQGTDVLEEGSKQRWFGPGFVDAHPGRVAEALDSLRATDAGSYAFACDALADYDLTDELGRITAPLLAVAGEHDGVCPPSAAEALATGVANGHSAVVPGAAHLTPLEAPETIAGLIARHVLG</sequence>
<dbReference type="GO" id="GO:0046464">
    <property type="term" value="P:acylglycerol catabolic process"/>
    <property type="evidence" value="ECO:0007669"/>
    <property type="project" value="TreeGrafter"/>
</dbReference>
<dbReference type="InterPro" id="IPR029058">
    <property type="entry name" value="AB_hydrolase_fold"/>
</dbReference>
<organism evidence="2 3">
    <name type="scientific">Zhihengliuella halotolerans</name>
    <dbReference type="NCBI Taxonomy" id="370736"/>
    <lineage>
        <taxon>Bacteria</taxon>
        <taxon>Bacillati</taxon>
        <taxon>Actinomycetota</taxon>
        <taxon>Actinomycetes</taxon>
        <taxon>Micrococcales</taxon>
        <taxon>Micrococcaceae</taxon>
        <taxon>Zhihengliuella</taxon>
    </lineage>
</organism>
<protein>
    <submittedName>
        <fullName evidence="2">3-oxoadipate enol-lactonase</fullName>
    </submittedName>
</protein>
<dbReference type="AlphaFoldDB" id="A0A4Q8AFW2"/>
<dbReference type="InterPro" id="IPR050266">
    <property type="entry name" value="AB_hydrolase_sf"/>
</dbReference>
<gene>
    <name evidence="2" type="ORF">EV380_2181</name>
</gene>
<dbReference type="Pfam" id="PF12697">
    <property type="entry name" value="Abhydrolase_6"/>
    <property type="match status" value="1"/>
</dbReference>
<dbReference type="OrthoDB" id="9802489at2"/>
<dbReference type="EMBL" id="SHLA01000001">
    <property type="protein sequence ID" value="RZU62583.1"/>
    <property type="molecule type" value="Genomic_DNA"/>
</dbReference>
<name>A0A4Q8AFW2_9MICC</name>
<reference evidence="2 3" key="1">
    <citation type="submission" date="2019-02" db="EMBL/GenBank/DDBJ databases">
        <title>Sequencing the genomes of 1000 actinobacteria strains.</title>
        <authorList>
            <person name="Klenk H.-P."/>
        </authorList>
    </citation>
    <scope>NUCLEOTIDE SEQUENCE [LARGE SCALE GENOMIC DNA]</scope>
    <source>
        <strain evidence="2 3">DSM 17364</strain>
    </source>
</reference>
<dbReference type="Proteomes" id="UP000292685">
    <property type="component" value="Unassembled WGS sequence"/>
</dbReference>
<dbReference type="GO" id="GO:0047372">
    <property type="term" value="F:monoacylglycerol lipase activity"/>
    <property type="evidence" value="ECO:0007669"/>
    <property type="project" value="TreeGrafter"/>
</dbReference>
<evidence type="ECO:0000259" key="1">
    <source>
        <dbReference type="Pfam" id="PF12697"/>
    </source>
</evidence>
<dbReference type="Gene3D" id="3.40.50.1820">
    <property type="entry name" value="alpha/beta hydrolase"/>
    <property type="match status" value="1"/>
</dbReference>
<dbReference type="SUPFAM" id="SSF53474">
    <property type="entry name" value="alpha/beta-Hydrolases"/>
    <property type="match status" value="1"/>
</dbReference>
<accession>A0A4Q8AFW2</accession>
<dbReference type="GO" id="GO:0016020">
    <property type="term" value="C:membrane"/>
    <property type="evidence" value="ECO:0007669"/>
    <property type="project" value="TreeGrafter"/>
</dbReference>
<evidence type="ECO:0000313" key="2">
    <source>
        <dbReference type="EMBL" id="RZU62583.1"/>
    </source>
</evidence>
<comment type="caution">
    <text evidence="2">The sequence shown here is derived from an EMBL/GenBank/DDBJ whole genome shotgun (WGS) entry which is preliminary data.</text>
</comment>
<feature type="domain" description="AB hydrolase-1" evidence="1">
    <location>
        <begin position="28"/>
        <end position="249"/>
    </location>
</feature>
<dbReference type="RefSeq" id="WP_130451141.1">
    <property type="nucleotide sequence ID" value="NZ_SHLA01000001.1"/>
</dbReference>
<dbReference type="PANTHER" id="PTHR43798">
    <property type="entry name" value="MONOACYLGLYCEROL LIPASE"/>
    <property type="match status" value="1"/>
</dbReference>
<evidence type="ECO:0000313" key="3">
    <source>
        <dbReference type="Proteomes" id="UP000292685"/>
    </source>
</evidence>
<dbReference type="PANTHER" id="PTHR43798:SF5">
    <property type="entry name" value="MONOACYLGLYCEROL LIPASE ABHD6"/>
    <property type="match status" value="1"/>
</dbReference>